<accession>A0AAE3VXM3</accession>
<dbReference type="InterPro" id="IPR050109">
    <property type="entry name" value="HTH-type_TetR-like_transc_reg"/>
</dbReference>
<proteinExistence type="predicted"/>
<dbReference type="Proteomes" id="UP001240236">
    <property type="component" value="Unassembled WGS sequence"/>
</dbReference>
<dbReference type="AlphaFoldDB" id="A0AAE3VXM3"/>
<dbReference type="InterPro" id="IPR023772">
    <property type="entry name" value="DNA-bd_HTH_TetR-type_CS"/>
</dbReference>
<dbReference type="PANTHER" id="PTHR30055:SF238">
    <property type="entry name" value="MYCOFACTOCIN BIOSYNTHESIS TRANSCRIPTIONAL REGULATOR MFTR-RELATED"/>
    <property type="match status" value="1"/>
</dbReference>
<keyword evidence="3" id="KW-0804">Transcription</keyword>
<dbReference type="GO" id="GO:0000976">
    <property type="term" value="F:transcription cis-regulatory region binding"/>
    <property type="evidence" value="ECO:0007669"/>
    <property type="project" value="TreeGrafter"/>
</dbReference>
<dbReference type="Pfam" id="PF17754">
    <property type="entry name" value="TetR_C_14"/>
    <property type="match status" value="1"/>
</dbReference>
<dbReference type="InterPro" id="IPR009057">
    <property type="entry name" value="Homeodomain-like_sf"/>
</dbReference>
<dbReference type="EMBL" id="JAUSUZ010000001">
    <property type="protein sequence ID" value="MDQ0365721.1"/>
    <property type="molecule type" value="Genomic_DNA"/>
</dbReference>
<dbReference type="PROSITE" id="PS50977">
    <property type="entry name" value="HTH_TETR_2"/>
    <property type="match status" value="1"/>
</dbReference>
<evidence type="ECO:0000256" key="3">
    <source>
        <dbReference type="ARBA" id="ARBA00023163"/>
    </source>
</evidence>
<organism evidence="6 7">
    <name type="scientific">Catenuloplanes indicus</name>
    <dbReference type="NCBI Taxonomy" id="137267"/>
    <lineage>
        <taxon>Bacteria</taxon>
        <taxon>Bacillati</taxon>
        <taxon>Actinomycetota</taxon>
        <taxon>Actinomycetes</taxon>
        <taxon>Micromonosporales</taxon>
        <taxon>Micromonosporaceae</taxon>
        <taxon>Catenuloplanes</taxon>
    </lineage>
</organism>
<evidence type="ECO:0000256" key="4">
    <source>
        <dbReference type="PROSITE-ProRule" id="PRU00335"/>
    </source>
</evidence>
<dbReference type="Gene3D" id="1.10.357.10">
    <property type="entry name" value="Tetracycline Repressor, domain 2"/>
    <property type="match status" value="1"/>
</dbReference>
<evidence type="ECO:0000313" key="6">
    <source>
        <dbReference type="EMBL" id="MDQ0365721.1"/>
    </source>
</evidence>
<gene>
    <name evidence="6" type="ORF">J2S42_002390</name>
</gene>
<evidence type="ECO:0000313" key="7">
    <source>
        <dbReference type="Proteomes" id="UP001240236"/>
    </source>
</evidence>
<comment type="caution">
    <text evidence="6">The sequence shown here is derived from an EMBL/GenBank/DDBJ whole genome shotgun (WGS) entry which is preliminary data.</text>
</comment>
<protein>
    <submittedName>
        <fullName evidence="6">AcrR family transcriptional regulator</fullName>
    </submittedName>
</protein>
<dbReference type="InterPro" id="IPR001647">
    <property type="entry name" value="HTH_TetR"/>
</dbReference>
<keyword evidence="7" id="KW-1185">Reference proteome</keyword>
<feature type="domain" description="HTH tetR-type" evidence="5">
    <location>
        <begin position="14"/>
        <end position="74"/>
    </location>
</feature>
<keyword evidence="2 4" id="KW-0238">DNA-binding</keyword>
<evidence type="ECO:0000256" key="2">
    <source>
        <dbReference type="ARBA" id="ARBA00023125"/>
    </source>
</evidence>
<evidence type="ECO:0000259" key="5">
    <source>
        <dbReference type="PROSITE" id="PS50977"/>
    </source>
</evidence>
<dbReference type="InterPro" id="IPR041347">
    <property type="entry name" value="MftR_C"/>
</dbReference>
<dbReference type="PROSITE" id="PS01081">
    <property type="entry name" value="HTH_TETR_1"/>
    <property type="match status" value="1"/>
</dbReference>
<dbReference type="PANTHER" id="PTHR30055">
    <property type="entry name" value="HTH-TYPE TRANSCRIPTIONAL REGULATOR RUTR"/>
    <property type="match status" value="1"/>
</dbReference>
<keyword evidence="1" id="KW-0805">Transcription regulation</keyword>
<dbReference type="Gene3D" id="1.10.10.60">
    <property type="entry name" value="Homeodomain-like"/>
    <property type="match status" value="1"/>
</dbReference>
<name>A0AAE3VXM3_9ACTN</name>
<dbReference type="RefSeq" id="WP_307238510.1">
    <property type="nucleotide sequence ID" value="NZ_JAUSUZ010000001.1"/>
</dbReference>
<evidence type="ECO:0000256" key="1">
    <source>
        <dbReference type="ARBA" id="ARBA00023015"/>
    </source>
</evidence>
<reference evidence="6 7" key="1">
    <citation type="submission" date="2023-07" db="EMBL/GenBank/DDBJ databases">
        <title>Sequencing the genomes of 1000 actinobacteria strains.</title>
        <authorList>
            <person name="Klenk H.-P."/>
        </authorList>
    </citation>
    <scope>NUCLEOTIDE SEQUENCE [LARGE SCALE GENOMIC DNA]</scope>
    <source>
        <strain evidence="6 7">DSM 44709</strain>
    </source>
</reference>
<feature type="DNA-binding region" description="H-T-H motif" evidence="4">
    <location>
        <begin position="37"/>
        <end position="56"/>
    </location>
</feature>
<dbReference type="Pfam" id="PF00440">
    <property type="entry name" value="TetR_N"/>
    <property type="match status" value="1"/>
</dbReference>
<dbReference type="GO" id="GO:0003700">
    <property type="term" value="F:DNA-binding transcription factor activity"/>
    <property type="evidence" value="ECO:0007669"/>
    <property type="project" value="TreeGrafter"/>
</dbReference>
<sequence length="196" mass="21038">MDSRAIGLRERKKAATRLALHEAALRLVLRDGLAGVTVEAIADAADVSRRTFSNYFSGKEEALLYGDQVRIGTFLDTIRARPAGETPWTALRETIASLRDTFGSRGPGVAAQLRLLRKQPALVTRQAAIYAEVEQELAAEFTARGAAPGLPARLLAATSMAAVRVATSQWIEEDGATPLTDLVDAALLVVRPAFPD</sequence>
<dbReference type="SUPFAM" id="SSF46689">
    <property type="entry name" value="Homeodomain-like"/>
    <property type="match status" value="1"/>
</dbReference>